<protein>
    <submittedName>
        <fullName evidence="2">Gelsolin-like domain-containing protein</fullName>
    </submittedName>
</protein>
<evidence type="ECO:0000313" key="2">
    <source>
        <dbReference type="WBParaSite" id="RSKR_0000018800.1"/>
    </source>
</evidence>
<evidence type="ECO:0000313" key="1">
    <source>
        <dbReference type="Proteomes" id="UP000095286"/>
    </source>
</evidence>
<dbReference type="Proteomes" id="UP000095286">
    <property type="component" value="Unplaced"/>
</dbReference>
<name>A0AC35TG63_9BILA</name>
<accession>A0AC35TG63</accession>
<dbReference type="WBParaSite" id="RSKR_0000018800.1">
    <property type="protein sequence ID" value="RSKR_0000018800.1"/>
    <property type="gene ID" value="RSKR_0000018800"/>
</dbReference>
<organism evidence="1 2">
    <name type="scientific">Rhabditophanes sp. KR3021</name>
    <dbReference type="NCBI Taxonomy" id="114890"/>
    <lineage>
        <taxon>Eukaryota</taxon>
        <taxon>Metazoa</taxon>
        <taxon>Ecdysozoa</taxon>
        <taxon>Nematoda</taxon>
        <taxon>Chromadorea</taxon>
        <taxon>Rhabditida</taxon>
        <taxon>Tylenchina</taxon>
        <taxon>Panagrolaimomorpha</taxon>
        <taxon>Strongyloidoidea</taxon>
        <taxon>Alloionematidae</taxon>
        <taxon>Rhabditophanes</taxon>
    </lineage>
</organism>
<proteinExistence type="predicted"/>
<sequence length="484" mass="55285">MDPALKDMGKVPGMEVWRINKFKLEKIPKADQGMFYRGDSYIILNTKYGGAWDVHFWLGSETTIDERGTAAYKAVEIDDSLGGLPVQYRETEGHESALFLSYFKEGIVYNFGGHQTGFTHIVDDLANFKNRLFQCKGKRNVRCTQVDLKVESLNLGDVFILDCGKEIFAWLPPQSGRLEKIKGIELAEVISKSERHNRCVVHILDSDYDTDPKFWSYFGGLSALRKVKKAEEGGHDENYWRTNRQSIALYKASDASGQMKVTKVSEGGLDKSKLDSNDAFIVDAVKGGLYVWIGKNCTAGERAKSMIWAEQYLKQNKRPEWTQVTRVLEGAEPYDFIQWFTEWSEAKKSKGTDPKLYQCSDESGKLVVEEIRNFTQTDLDGDDVMILDAGNNIYVWIGMNANKKERDAAEGIAKKYLETDSVPRSKHATTEIVFQTKETVGFKKFFKNWDDKMFKDVSLFTSSFNFFIFQEVRSVANVRKLMFK</sequence>
<reference evidence="2" key="1">
    <citation type="submission" date="2016-11" db="UniProtKB">
        <authorList>
            <consortium name="WormBaseParasite"/>
        </authorList>
    </citation>
    <scope>IDENTIFICATION</scope>
    <source>
        <strain evidence="2">KR3021</strain>
    </source>
</reference>